<evidence type="ECO:0000256" key="2">
    <source>
        <dbReference type="ARBA" id="ARBA00022679"/>
    </source>
</evidence>
<feature type="compositionally biased region" description="Polar residues" evidence="6">
    <location>
        <begin position="280"/>
        <end position="293"/>
    </location>
</feature>
<feature type="region of interest" description="Disordered" evidence="6">
    <location>
        <begin position="271"/>
        <end position="293"/>
    </location>
</feature>
<name>A0A6G1JMQ0_9PLEO</name>
<dbReference type="AlphaFoldDB" id="A0A6G1JMQ0"/>
<dbReference type="OrthoDB" id="4062651at2759"/>
<dbReference type="Proteomes" id="UP000799291">
    <property type="component" value="Unassembled WGS sequence"/>
</dbReference>
<evidence type="ECO:0000256" key="6">
    <source>
        <dbReference type="SAM" id="MobiDB-lite"/>
    </source>
</evidence>
<dbReference type="PROSITE" id="PS50011">
    <property type="entry name" value="PROTEIN_KINASE_DOM"/>
    <property type="match status" value="1"/>
</dbReference>
<gene>
    <name evidence="8" type="ORF">K458DRAFT_6368</name>
</gene>
<dbReference type="Pfam" id="PF00069">
    <property type="entry name" value="Pkinase"/>
    <property type="match status" value="1"/>
</dbReference>
<keyword evidence="4 8" id="KW-0418">Kinase</keyword>
<evidence type="ECO:0000256" key="4">
    <source>
        <dbReference type="ARBA" id="ARBA00022777"/>
    </source>
</evidence>
<accession>A0A6G1JMQ0</accession>
<dbReference type="InterPro" id="IPR013087">
    <property type="entry name" value="Znf_C2H2_type"/>
</dbReference>
<dbReference type="SMART" id="SM00220">
    <property type="entry name" value="S_TKc"/>
    <property type="match status" value="1"/>
</dbReference>
<protein>
    <recommendedName>
        <fullName evidence="1">non-specific serine/threonine protein kinase</fullName>
        <ecNumber evidence="1">2.7.11.1</ecNumber>
    </recommendedName>
</protein>
<keyword evidence="2" id="KW-0808">Transferase</keyword>
<proteinExistence type="predicted"/>
<dbReference type="GO" id="GO:0005524">
    <property type="term" value="F:ATP binding"/>
    <property type="evidence" value="ECO:0007669"/>
    <property type="project" value="UniProtKB-KW"/>
</dbReference>
<dbReference type="InterPro" id="IPR000719">
    <property type="entry name" value="Prot_kinase_dom"/>
</dbReference>
<evidence type="ECO:0000259" key="7">
    <source>
        <dbReference type="PROSITE" id="PS50011"/>
    </source>
</evidence>
<feature type="domain" description="Protein kinase" evidence="7">
    <location>
        <begin position="1"/>
        <end position="163"/>
    </location>
</feature>
<keyword evidence="3" id="KW-0547">Nucleotide-binding</keyword>
<dbReference type="InterPro" id="IPR011009">
    <property type="entry name" value="Kinase-like_dom_sf"/>
</dbReference>
<evidence type="ECO:0000313" key="8">
    <source>
        <dbReference type="EMBL" id="KAF2691847.1"/>
    </source>
</evidence>
<dbReference type="PANTHER" id="PTHR43671:SF13">
    <property type="entry name" value="SERINE_THREONINE-PROTEIN KINASE NEK2"/>
    <property type="match status" value="1"/>
</dbReference>
<dbReference type="InterPro" id="IPR008271">
    <property type="entry name" value="Ser/Thr_kinase_AS"/>
</dbReference>
<dbReference type="CDD" id="cd00180">
    <property type="entry name" value="PKc"/>
    <property type="match status" value="1"/>
</dbReference>
<dbReference type="Gene3D" id="1.10.510.10">
    <property type="entry name" value="Transferase(Phosphotransferase) domain 1"/>
    <property type="match status" value="1"/>
</dbReference>
<evidence type="ECO:0000313" key="9">
    <source>
        <dbReference type="Proteomes" id="UP000799291"/>
    </source>
</evidence>
<dbReference type="GO" id="GO:0004674">
    <property type="term" value="F:protein serine/threonine kinase activity"/>
    <property type="evidence" value="ECO:0007669"/>
    <property type="project" value="UniProtKB-EC"/>
</dbReference>
<dbReference type="EC" id="2.7.11.1" evidence="1"/>
<dbReference type="PANTHER" id="PTHR43671">
    <property type="entry name" value="SERINE/THREONINE-PROTEIN KINASE NEK"/>
    <property type="match status" value="1"/>
</dbReference>
<evidence type="ECO:0000256" key="1">
    <source>
        <dbReference type="ARBA" id="ARBA00012513"/>
    </source>
</evidence>
<organism evidence="8 9">
    <name type="scientific">Lentithecium fluviatile CBS 122367</name>
    <dbReference type="NCBI Taxonomy" id="1168545"/>
    <lineage>
        <taxon>Eukaryota</taxon>
        <taxon>Fungi</taxon>
        <taxon>Dikarya</taxon>
        <taxon>Ascomycota</taxon>
        <taxon>Pezizomycotina</taxon>
        <taxon>Dothideomycetes</taxon>
        <taxon>Pleosporomycetidae</taxon>
        <taxon>Pleosporales</taxon>
        <taxon>Massarineae</taxon>
        <taxon>Lentitheciaceae</taxon>
        <taxon>Lentithecium</taxon>
    </lineage>
</organism>
<evidence type="ECO:0000256" key="5">
    <source>
        <dbReference type="ARBA" id="ARBA00022840"/>
    </source>
</evidence>
<dbReference type="EMBL" id="MU005569">
    <property type="protein sequence ID" value="KAF2691847.1"/>
    <property type="molecule type" value="Genomic_DNA"/>
</dbReference>
<sequence>MGCIVRAVEYLHVQRVRHKDLKPSNILLSPEGLWLTDFGTATDFSQQTISTIENCERGTPKYFAPEVAAYQPSGRASDIFSLGCILLEMLLIAHGVRFFQHLRDCRSARDKSFQANLKQIQYELDGFDHSNLRTEIRSMLEREPDERPTVTEIRINFELMDTLAKRKGDEALFGDCCRRPYIAADEHEKRLLEMTHAHQKEMEAIRIQAQQKKAELVRRHDLETTELRAKLFALGGILAGVQRSSREVFTCRVCFMSLSSEEDLHQHFEYHHPNEGHLPNDTSSFQNFSRPTS</sequence>
<keyword evidence="9" id="KW-1185">Reference proteome</keyword>
<dbReference type="InterPro" id="IPR050660">
    <property type="entry name" value="NEK_Ser/Thr_kinase"/>
</dbReference>
<reference evidence="8" key="1">
    <citation type="journal article" date="2020" name="Stud. Mycol.">
        <title>101 Dothideomycetes genomes: a test case for predicting lifestyles and emergence of pathogens.</title>
        <authorList>
            <person name="Haridas S."/>
            <person name="Albert R."/>
            <person name="Binder M."/>
            <person name="Bloem J."/>
            <person name="Labutti K."/>
            <person name="Salamov A."/>
            <person name="Andreopoulos B."/>
            <person name="Baker S."/>
            <person name="Barry K."/>
            <person name="Bills G."/>
            <person name="Bluhm B."/>
            <person name="Cannon C."/>
            <person name="Castanera R."/>
            <person name="Culley D."/>
            <person name="Daum C."/>
            <person name="Ezra D."/>
            <person name="Gonzalez J."/>
            <person name="Henrissat B."/>
            <person name="Kuo A."/>
            <person name="Liang C."/>
            <person name="Lipzen A."/>
            <person name="Lutzoni F."/>
            <person name="Magnuson J."/>
            <person name="Mondo S."/>
            <person name="Nolan M."/>
            <person name="Ohm R."/>
            <person name="Pangilinan J."/>
            <person name="Park H.-J."/>
            <person name="Ramirez L."/>
            <person name="Alfaro M."/>
            <person name="Sun H."/>
            <person name="Tritt A."/>
            <person name="Yoshinaga Y."/>
            <person name="Zwiers L.-H."/>
            <person name="Turgeon B."/>
            <person name="Goodwin S."/>
            <person name="Spatafora J."/>
            <person name="Crous P."/>
            <person name="Grigoriev I."/>
        </authorList>
    </citation>
    <scope>NUCLEOTIDE SEQUENCE</scope>
    <source>
        <strain evidence="8">CBS 122367</strain>
    </source>
</reference>
<dbReference type="SUPFAM" id="SSF56112">
    <property type="entry name" value="Protein kinase-like (PK-like)"/>
    <property type="match status" value="1"/>
</dbReference>
<evidence type="ECO:0000256" key="3">
    <source>
        <dbReference type="ARBA" id="ARBA00022741"/>
    </source>
</evidence>
<keyword evidence="5" id="KW-0067">ATP-binding</keyword>
<dbReference type="PROSITE" id="PS00028">
    <property type="entry name" value="ZINC_FINGER_C2H2_1"/>
    <property type="match status" value="1"/>
</dbReference>
<dbReference type="PROSITE" id="PS00108">
    <property type="entry name" value="PROTEIN_KINASE_ST"/>
    <property type="match status" value="1"/>
</dbReference>